<evidence type="ECO:0000256" key="10">
    <source>
        <dbReference type="ARBA" id="ARBA00023163"/>
    </source>
</evidence>
<reference evidence="12" key="1">
    <citation type="submission" date="2020-05" db="EMBL/GenBank/DDBJ databases">
        <authorList>
            <person name="Chiriac C."/>
            <person name="Salcher M."/>
            <person name="Ghai R."/>
            <person name="Kavagutti S V."/>
        </authorList>
    </citation>
    <scope>NUCLEOTIDE SEQUENCE</scope>
</reference>
<dbReference type="GO" id="GO:0003677">
    <property type="term" value="F:DNA binding"/>
    <property type="evidence" value="ECO:0007669"/>
    <property type="project" value="UniProtKB-KW"/>
</dbReference>
<keyword evidence="9" id="KW-1015">Disulfide bond</keyword>
<name>A0A6J7WJ19_9CAUD</name>
<accession>A0A6J7WJ19</accession>
<evidence type="ECO:0000256" key="4">
    <source>
        <dbReference type="ARBA" id="ARBA00022723"/>
    </source>
</evidence>
<keyword evidence="6" id="KW-0411">Iron-sulfur</keyword>
<evidence type="ECO:0000256" key="3">
    <source>
        <dbReference type="ARBA" id="ARBA00022485"/>
    </source>
</evidence>
<dbReference type="PANTHER" id="PTHR38839">
    <property type="entry name" value="TRANSCRIPTIONAL REGULATOR WHID-RELATED"/>
    <property type="match status" value="1"/>
</dbReference>
<evidence type="ECO:0000256" key="8">
    <source>
        <dbReference type="ARBA" id="ARBA00023125"/>
    </source>
</evidence>
<dbReference type="GO" id="GO:0045892">
    <property type="term" value="P:negative regulation of DNA-templated transcription"/>
    <property type="evidence" value="ECO:0007669"/>
    <property type="project" value="TreeGrafter"/>
</dbReference>
<gene>
    <name evidence="12" type="ORF">UFOVP209_9</name>
</gene>
<keyword evidence="10" id="KW-0804">Transcription</keyword>
<evidence type="ECO:0000259" key="11">
    <source>
        <dbReference type="PROSITE" id="PS51674"/>
    </source>
</evidence>
<dbReference type="GO" id="GO:0051539">
    <property type="term" value="F:4 iron, 4 sulfur cluster binding"/>
    <property type="evidence" value="ECO:0007669"/>
    <property type="project" value="UniProtKB-KW"/>
</dbReference>
<comment type="similarity">
    <text evidence="2">Belongs to the WhiB family.</text>
</comment>
<feature type="domain" description="4Fe-4S Wbl-type" evidence="11">
    <location>
        <begin position="9"/>
        <end position="67"/>
    </location>
</feature>
<sequence>MSSWRDEALCRGLTHMFFPDVNDRSTYLAAVALCNRCPVADECRRTAIDNDERHGIWGGLGADKRRQQKSLAELCSDETPDQRHQRALAEAEAVRRDLLDGMTNGDVNQLERFAFQRLSMSELLILGHWEGVSA</sequence>
<keyword evidence="4" id="KW-0479">Metal-binding</keyword>
<keyword evidence="5" id="KW-0408">Iron</keyword>
<dbReference type="InterPro" id="IPR034768">
    <property type="entry name" value="4FE4S_WBL"/>
</dbReference>
<proteinExistence type="inferred from homology"/>
<evidence type="ECO:0000256" key="6">
    <source>
        <dbReference type="ARBA" id="ARBA00023014"/>
    </source>
</evidence>
<evidence type="ECO:0000256" key="2">
    <source>
        <dbReference type="ARBA" id="ARBA00006597"/>
    </source>
</evidence>
<evidence type="ECO:0000256" key="7">
    <source>
        <dbReference type="ARBA" id="ARBA00023015"/>
    </source>
</evidence>
<organism evidence="12">
    <name type="scientific">uncultured Caudovirales phage</name>
    <dbReference type="NCBI Taxonomy" id="2100421"/>
    <lineage>
        <taxon>Viruses</taxon>
        <taxon>Duplodnaviria</taxon>
        <taxon>Heunggongvirae</taxon>
        <taxon>Uroviricota</taxon>
        <taxon>Caudoviricetes</taxon>
        <taxon>Peduoviridae</taxon>
        <taxon>Maltschvirus</taxon>
        <taxon>Maltschvirus maltsch</taxon>
    </lineage>
</organism>
<keyword evidence="7" id="KW-0805">Transcription regulation</keyword>
<dbReference type="PROSITE" id="PS51674">
    <property type="entry name" value="4FE4S_WBL"/>
    <property type="match status" value="1"/>
</dbReference>
<evidence type="ECO:0000256" key="9">
    <source>
        <dbReference type="ARBA" id="ARBA00023157"/>
    </source>
</evidence>
<evidence type="ECO:0000256" key="5">
    <source>
        <dbReference type="ARBA" id="ARBA00023004"/>
    </source>
</evidence>
<dbReference type="EMBL" id="LR798252">
    <property type="protein sequence ID" value="CAB5217726.1"/>
    <property type="molecule type" value="Genomic_DNA"/>
</dbReference>
<protein>
    <submittedName>
        <fullName evidence="12">WhiB-like iron-sulfur binding domain containing protein</fullName>
    </submittedName>
</protein>
<dbReference type="GO" id="GO:0047134">
    <property type="term" value="F:protein-disulfide reductase [NAD(P)H] activity"/>
    <property type="evidence" value="ECO:0007669"/>
    <property type="project" value="TreeGrafter"/>
</dbReference>
<dbReference type="GO" id="GO:0046872">
    <property type="term" value="F:metal ion binding"/>
    <property type="evidence" value="ECO:0007669"/>
    <property type="project" value="UniProtKB-KW"/>
</dbReference>
<evidence type="ECO:0000313" key="12">
    <source>
        <dbReference type="EMBL" id="CAB5217726.1"/>
    </source>
</evidence>
<dbReference type="Pfam" id="PF02467">
    <property type="entry name" value="Whib"/>
    <property type="match status" value="1"/>
</dbReference>
<comment type="cofactor">
    <cofactor evidence="1">
        <name>[4Fe-4S] cluster</name>
        <dbReference type="ChEBI" id="CHEBI:49883"/>
    </cofactor>
</comment>
<evidence type="ECO:0000256" key="1">
    <source>
        <dbReference type="ARBA" id="ARBA00001966"/>
    </source>
</evidence>
<keyword evidence="8" id="KW-0238">DNA-binding</keyword>
<keyword evidence="3" id="KW-0004">4Fe-4S</keyword>
<dbReference type="InterPro" id="IPR003482">
    <property type="entry name" value="Whib"/>
</dbReference>